<dbReference type="InterPro" id="IPR013785">
    <property type="entry name" value="Aldolase_TIM"/>
</dbReference>
<dbReference type="SMART" id="SM01130">
    <property type="entry name" value="DHDPS"/>
    <property type="match status" value="1"/>
</dbReference>
<comment type="caution">
    <text evidence="3">The sequence shown here is derived from an EMBL/GenBank/DDBJ whole genome shotgun (WGS) entry which is preliminary data.</text>
</comment>
<dbReference type="EMBL" id="JAAGOH010000052">
    <property type="protein sequence ID" value="NDY93894.1"/>
    <property type="molecule type" value="Genomic_DNA"/>
</dbReference>
<dbReference type="PANTHER" id="PTHR12128">
    <property type="entry name" value="DIHYDRODIPICOLINATE SYNTHASE"/>
    <property type="match status" value="1"/>
</dbReference>
<sequence length="341" mass="37826">MTLPRLPRSAARDWAREHLTGCSAVTIPSYSADLTRLNERGIRHDIEHTIALGYSYTLLCSEVAITPEENAQFTAWARDTAGRRLGLFFHAAFGTLAENIRAVQLAEQAGADVVLLSYPPQFWPTTEQEIYDYTRAFCEATRLPVMLFPIPLWGFERVHPAGMSVALVRRLLQDCPNIAAIKSEQGFPLPAGLCEMYHHFRHDVVISCPIEGDAIPLMSLMDLPFSGTSNTAWMSDYYPRAFALARAGRWEEAMALYWQVNPARNANGAAAQSYAGGTGVLNRSMWKYQDWLAGFNGGPLRAPAMRVPDRFMKSLRQGLVASGLPVTADPDSAFMTGRHPC</sequence>
<gene>
    <name evidence="3" type="ORF">G3A44_22125</name>
</gene>
<comment type="similarity">
    <text evidence="1">Belongs to the DapA family.</text>
</comment>
<accession>A0A7C9PKZ8</accession>
<keyword evidence="4" id="KW-1185">Reference proteome</keyword>
<reference evidence="3 4" key="1">
    <citation type="submission" date="2020-02" db="EMBL/GenBank/DDBJ databases">
        <title>Ideonella bacterium strain TBM-1.</title>
        <authorList>
            <person name="Chen W.-M."/>
        </authorList>
    </citation>
    <scope>NUCLEOTIDE SEQUENCE [LARGE SCALE GENOMIC DNA]</scope>
    <source>
        <strain evidence="3 4">TBM-1</strain>
    </source>
</reference>
<dbReference type="Gene3D" id="3.20.20.70">
    <property type="entry name" value="Aldolase class I"/>
    <property type="match status" value="1"/>
</dbReference>
<dbReference type="RefSeq" id="WP_163459920.1">
    <property type="nucleotide sequence ID" value="NZ_JAAGOH010000052.1"/>
</dbReference>
<dbReference type="Pfam" id="PF00701">
    <property type="entry name" value="DHDPS"/>
    <property type="match status" value="1"/>
</dbReference>
<keyword evidence="2" id="KW-0456">Lyase</keyword>
<protein>
    <submittedName>
        <fullName evidence="3">Dihydrodipicolinate synthase family protein</fullName>
    </submittedName>
</protein>
<evidence type="ECO:0000313" key="4">
    <source>
        <dbReference type="Proteomes" id="UP000484255"/>
    </source>
</evidence>
<name>A0A7C9PKZ8_9BURK</name>
<dbReference type="InterPro" id="IPR002220">
    <property type="entry name" value="DapA-like"/>
</dbReference>
<dbReference type="PANTHER" id="PTHR12128:SF66">
    <property type="entry name" value="4-HYDROXY-2-OXOGLUTARATE ALDOLASE, MITOCHONDRIAL"/>
    <property type="match status" value="1"/>
</dbReference>
<dbReference type="Proteomes" id="UP000484255">
    <property type="component" value="Unassembled WGS sequence"/>
</dbReference>
<organism evidence="3 4">
    <name type="scientific">Ideonella livida</name>
    <dbReference type="NCBI Taxonomy" id="2707176"/>
    <lineage>
        <taxon>Bacteria</taxon>
        <taxon>Pseudomonadati</taxon>
        <taxon>Pseudomonadota</taxon>
        <taxon>Betaproteobacteria</taxon>
        <taxon>Burkholderiales</taxon>
        <taxon>Sphaerotilaceae</taxon>
        <taxon>Ideonella</taxon>
    </lineage>
</organism>
<dbReference type="AlphaFoldDB" id="A0A7C9PKZ8"/>
<dbReference type="CDD" id="cd00408">
    <property type="entry name" value="DHDPS-like"/>
    <property type="match status" value="1"/>
</dbReference>
<evidence type="ECO:0000313" key="3">
    <source>
        <dbReference type="EMBL" id="NDY93894.1"/>
    </source>
</evidence>
<proteinExistence type="inferred from homology"/>
<dbReference type="GO" id="GO:0008840">
    <property type="term" value="F:4-hydroxy-tetrahydrodipicolinate synthase activity"/>
    <property type="evidence" value="ECO:0007669"/>
    <property type="project" value="TreeGrafter"/>
</dbReference>
<dbReference type="SUPFAM" id="SSF51569">
    <property type="entry name" value="Aldolase"/>
    <property type="match status" value="1"/>
</dbReference>
<evidence type="ECO:0000256" key="2">
    <source>
        <dbReference type="ARBA" id="ARBA00023239"/>
    </source>
</evidence>
<evidence type="ECO:0000256" key="1">
    <source>
        <dbReference type="ARBA" id="ARBA00007592"/>
    </source>
</evidence>